<dbReference type="GO" id="GO:0070012">
    <property type="term" value="F:oligopeptidase activity"/>
    <property type="evidence" value="ECO:0007669"/>
    <property type="project" value="TreeGrafter"/>
</dbReference>
<proteinExistence type="inferred from homology"/>
<evidence type="ECO:0000256" key="6">
    <source>
        <dbReference type="ARBA" id="ARBA00022825"/>
    </source>
</evidence>
<evidence type="ECO:0000259" key="7">
    <source>
        <dbReference type="Pfam" id="PF00326"/>
    </source>
</evidence>
<dbReference type="InterPro" id="IPR001375">
    <property type="entry name" value="Peptidase_S9_cat"/>
</dbReference>
<comment type="similarity">
    <text evidence="2">Belongs to the peptidase S9A family.</text>
</comment>
<comment type="catalytic activity">
    <reaction evidence="1">
        <text>Hydrolysis of Pro-|-Xaa &gt;&gt; Ala-|-Xaa in oligopeptides.</text>
        <dbReference type="EC" id="3.4.21.26"/>
    </reaction>
</comment>
<dbReference type="GO" id="GO:0004252">
    <property type="term" value="F:serine-type endopeptidase activity"/>
    <property type="evidence" value="ECO:0007669"/>
    <property type="project" value="UniProtKB-EC"/>
</dbReference>
<dbReference type="STRING" id="1183432.AGR3A_Lc140144"/>
<evidence type="ECO:0000256" key="3">
    <source>
        <dbReference type="ARBA" id="ARBA00011897"/>
    </source>
</evidence>
<keyword evidence="6" id="KW-0720">Serine protease</keyword>
<dbReference type="InterPro" id="IPR029058">
    <property type="entry name" value="AB_hydrolase_fold"/>
</dbReference>
<dbReference type="Gene3D" id="3.40.50.1820">
    <property type="entry name" value="alpha/beta hydrolase"/>
    <property type="match status" value="1"/>
</dbReference>
<dbReference type="GO" id="GO:0006508">
    <property type="term" value="P:proteolysis"/>
    <property type="evidence" value="ECO:0007669"/>
    <property type="project" value="UniProtKB-KW"/>
</dbReference>
<gene>
    <name evidence="9" type="ORF">AGR3A_Lc140144</name>
</gene>
<dbReference type="Gene3D" id="2.130.10.120">
    <property type="entry name" value="Prolyl oligopeptidase, N-terminal domain"/>
    <property type="match status" value="1"/>
</dbReference>
<evidence type="ECO:0000256" key="2">
    <source>
        <dbReference type="ARBA" id="ARBA00005228"/>
    </source>
</evidence>
<accession>A0A1S7RN29</accession>
<dbReference type="InterPro" id="IPR051167">
    <property type="entry name" value="Prolyl_oligopep/macrocyclase"/>
</dbReference>
<keyword evidence="10" id="KW-1185">Reference proteome</keyword>
<evidence type="ECO:0000256" key="5">
    <source>
        <dbReference type="ARBA" id="ARBA00022801"/>
    </source>
</evidence>
<dbReference type="PROSITE" id="PS00708">
    <property type="entry name" value="PRO_ENDOPEP_SER"/>
    <property type="match status" value="1"/>
</dbReference>
<dbReference type="PANTHER" id="PTHR42881:SF2">
    <property type="entry name" value="PROLYL ENDOPEPTIDASE"/>
    <property type="match status" value="1"/>
</dbReference>
<evidence type="ECO:0000256" key="1">
    <source>
        <dbReference type="ARBA" id="ARBA00001070"/>
    </source>
</evidence>
<dbReference type="Pfam" id="PF00326">
    <property type="entry name" value="Peptidase_S9"/>
    <property type="match status" value="1"/>
</dbReference>
<dbReference type="AlphaFoldDB" id="A0A1S7RN29"/>
<protein>
    <recommendedName>
        <fullName evidence="3">prolyl oligopeptidase</fullName>
        <ecNumber evidence="3">3.4.21.26</ecNumber>
    </recommendedName>
</protein>
<dbReference type="PANTHER" id="PTHR42881">
    <property type="entry name" value="PROLYL ENDOPEPTIDASE"/>
    <property type="match status" value="1"/>
</dbReference>
<dbReference type="InterPro" id="IPR002470">
    <property type="entry name" value="Peptidase_S9A"/>
</dbReference>
<dbReference type="Proteomes" id="UP000191988">
    <property type="component" value="Unassembled WGS sequence"/>
</dbReference>
<dbReference type="Pfam" id="PF02897">
    <property type="entry name" value="Peptidase_S9_N"/>
    <property type="match status" value="1"/>
</dbReference>
<organism evidence="9 10">
    <name type="scientific">Agrobacterium tomkonis CFBP 6623</name>
    <dbReference type="NCBI Taxonomy" id="1183432"/>
    <lineage>
        <taxon>Bacteria</taxon>
        <taxon>Pseudomonadati</taxon>
        <taxon>Pseudomonadota</taxon>
        <taxon>Alphaproteobacteria</taxon>
        <taxon>Hyphomicrobiales</taxon>
        <taxon>Rhizobiaceae</taxon>
        <taxon>Rhizobium/Agrobacterium group</taxon>
        <taxon>Agrobacterium</taxon>
        <taxon>Agrobacterium tumefaciens complex</taxon>
    </lineage>
</organism>
<keyword evidence="4" id="KW-0645">Protease</keyword>
<sequence>MIYPETRRTDTMEEHFGTTIADPYRWLEGDARSHPEVAEWVQAQDELARTHLAGLPGRETFRQRLAALFDHARLTAPIKRGDRYFFTRNPGLDDQAVLVMREGAYGPEHILIDPNAWAEDGAAALAEWAPSEDGRHVAFARQEGGTDWRTIRVLDVESGNTLADEIAWARFTAIAWAHDGSGFFYSRFPEPPAANGFEAPVTGHAIYFHVLGTAQADDRLVHATAEGQLLIQTVGVTADGRYGVIYSTPGAGSNTLSIIDLRDPTWTPRPVIETQGHNWFVAGNQETRFFLMTDHGAERGKIVTFDLAATELRIVDLVEERDDATLNDAALLGGRLVITYLVHAKTEIHQYMPDGKPDGTVELPGIGSAGGFHGRPDDDEAFFVFTGYDAPMTIYRYDVASRQLEVWAQPEVAIDLGRIAIEQHFYQSKDGTRIPMFVVRRADVQASVPTILYGYGGYGISMVPYYSPPVLAWVEAGGAYAVANLRGGGEYGKAWHDAGRLANKQNVFDDFVAAAEYLKREGIAAAHGIAIQGESNGGLLVAAVTNQRPDLFAAALPGVGVMDMLRFARFTGGQFWIGDYGDPGKEADFRNLLSYSPYHTIRSEMPYPAILVTTADTDDRVVPAHSFKYVAALQAANLGDKPRILRVDRRAGHGAGKPTGKAIDEITDLWAFAAHWTGLDATKMD</sequence>
<evidence type="ECO:0000313" key="9">
    <source>
        <dbReference type="EMBL" id="CUX55012.1"/>
    </source>
</evidence>
<feature type="domain" description="Peptidase S9 prolyl oligopeptidase catalytic" evidence="7">
    <location>
        <begin position="471"/>
        <end position="678"/>
    </location>
</feature>
<keyword evidence="5 9" id="KW-0378">Hydrolase</keyword>
<dbReference type="FunFam" id="3.40.50.1820:FF:000005">
    <property type="entry name" value="Prolyl endopeptidase"/>
    <property type="match status" value="1"/>
</dbReference>
<dbReference type="SUPFAM" id="SSF50993">
    <property type="entry name" value="Peptidase/esterase 'gauge' domain"/>
    <property type="match status" value="1"/>
</dbReference>
<reference evidence="10" key="1">
    <citation type="submission" date="2016-01" db="EMBL/GenBank/DDBJ databases">
        <authorList>
            <person name="Regsiter A."/>
            <person name="william w."/>
        </authorList>
    </citation>
    <scope>NUCLEOTIDE SEQUENCE [LARGE SCALE GENOMIC DNA]</scope>
    <source>
        <strain evidence="10">CFBP 6623</strain>
    </source>
</reference>
<dbReference type="InterPro" id="IPR023302">
    <property type="entry name" value="Pept_S9A_N"/>
</dbReference>
<evidence type="ECO:0000256" key="4">
    <source>
        <dbReference type="ARBA" id="ARBA00022670"/>
    </source>
</evidence>
<feature type="domain" description="Peptidase S9A N-terminal" evidence="8">
    <location>
        <begin position="4"/>
        <end position="409"/>
    </location>
</feature>
<evidence type="ECO:0000313" key="10">
    <source>
        <dbReference type="Proteomes" id="UP000191988"/>
    </source>
</evidence>
<dbReference type="GO" id="GO:0005829">
    <property type="term" value="C:cytosol"/>
    <property type="evidence" value="ECO:0007669"/>
    <property type="project" value="TreeGrafter"/>
</dbReference>
<dbReference type="InterPro" id="IPR002471">
    <property type="entry name" value="Pept_S9_AS"/>
</dbReference>
<evidence type="ECO:0000259" key="8">
    <source>
        <dbReference type="Pfam" id="PF02897"/>
    </source>
</evidence>
<dbReference type="PRINTS" id="PR00862">
    <property type="entry name" value="PROLIGOPTASE"/>
</dbReference>
<dbReference type="RefSeq" id="WP_046802163.1">
    <property type="nucleotide sequence ID" value="NZ_LT009724.1"/>
</dbReference>
<name>A0A1S7RN29_9HYPH</name>
<dbReference type="EMBL" id="FBWK01000050">
    <property type="protein sequence ID" value="CUX55012.1"/>
    <property type="molecule type" value="Genomic_DNA"/>
</dbReference>
<dbReference type="SUPFAM" id="SSF53474">
    <property type="entry name" value="alpha/beta-Hydrolases"/>
    <property type="match status" value="1"/>
</dbReference>
<dbReference type="EC" id="3.4.21.26" evidence="3"/>